<organism evidence="1 2">
    <name type="scientific">Oryzias latipes</name>
    <name type="common">Japanese rice fish</name>
    <name type="synonym">Japanese killifish</name>
    <dbReference type="NCBI Taxonomy" id="8090"/>
    <lineage>
        <taxon>Eukaryota</taxon>
        <taxon>Metazoa</taxon>
        <taxon>Chordata</taxon>
        <taxon>Craniata</taxon>
        <taxon>Vertebrata</taxon>
        <taxon>Euteleostomi</taxon>
        <taxon>Actinopterygii</taxon>
        <taxon>Neopterygii</taxon>
        <taxon>Teleostei</taxon>
        <taxon>Neoteleostei</taxon>
        <taxon>Acanthomorphata</taxon>
        <taxon>Ovalentaria</taxon>
        <taxon>Atherinomorphae</taxon>
        <taxon>Beloniformes</taxon>
        <taxon>Adrianichthyidae</taxon>
        <taxon>Oryziinae</taxon>
        <taxon>Oryzias</taxon>
    </lineage>
</organism>
<dbReference type="Gene3D" id="3.30.420.10">
    <property type="entry name" value="Ribonuclease H-like superfamily/Ribonuclease H"/>
    <property type="match status" value="1"/>
</dbReference>
<proteinExistence type="predicted"/>
<reference evidence="1" key="3">
    <citation type="submission" date="2025-08" db="UniProtKB">
        <authorList>
            <consortium name="Ensembl"/>
        </authorList>
    </citation>
    <scope>IDENTIFICATION</scope>
    <source>
        <strain evidence="1">HSOK</strain>
    </source>
</reference>
<dbReference type="GO" id="GO:0003676">
    <property type="term" value="F:nucleic acid binding"/>
    <property type="evidence" value="ECO:0007669"/>
    <property type="project" value="InterPro"/>
</dbReference>
<protein>
    <submittedName>
        <fullName evidence="1">Uncharacterized protein</fullName>
    </submittedName>
</protein>
<reference evidence="1" key="4">
    <citation type="submission" date="2025-09" db="UniProtKB">
        <authorList>
            <consortium name="Ensembl"/>
        </authorList>
    </citation>
    <scope>IDENTIFICATION</scope>
    <source>
        <strain evidence="1">HSOK</strain>
    </source>
</reference>
<reference evidence="1 2" key="2">
    <citation type="submission" date="2017-04" db="EMBL/GenBank/DDBJ databases">
        <title>CpG methylation of centromeres and impact of large insertions on vertebrate speciation.</title>
        <authorList>
            <person name="Ichikawa K."/>
            <person name="Yoshimura J."/>
            <person name="Morishita S."/>
        </authorList>
    </citation>
    <scope>NUCLEOTIDE SEQUENCE</scope>
    <source>
        <strain evidence="1 2">HSOK</strain>
    </source>
</reference>
<sequence>SPSPNLYFLLNFLCCCKSGMFFPLVPYESSMTSDLNPLQQVWDQLTQRLEDRSPPQNDLAELHAALVEEWNTFPQNIMRLVRRMRCCCQAVIVANGGNTHY</sequence>
<name>A0A3P9HIP8_ORYLA</name>
<accession>A0A3P9HIP8</accession>
<evidence type="ECO:0000313" key="2">
    <source>
        <dbReference type="Proteomes" id="UP000265200"/>
    </source>
</evidence>
<reference key="1">
    <citation type="journal article" date="2007" name="Nature">
        <title>The medaka draft genome and insights into vertebrate genome evolution.</title>
        <authorList>
            <person name="Kasahara M."/>
            <person name="Naruse K."/>
            <person name="Sasaki S."/>
            <person name="Nakatani Y."/>
            <person name="Qu W."/>
            <person name="Ahsan B."/>
            <person name="Yamada T."/>
            <person name="Nagayasu Y."/>
            <person name="Doi K."/>
            <person name="Kasai Y."/>
            <person name="Jindo T."/>
            <person name="Kobayashi D."/>
            <person name="Shimada A."/>
            <person name="Toyoda A."/>
            <person name="Kuroki Y."/>
            <person name="Fujiyama A."/>
            <person name="Sasaki T."/>
            <person name="Shimizu A."/>
            <person name="Asakawa S."/>
            <person name="Shimizu N."/>
            <person name="Hashimoto S."/>
            <person name="Yang J."/>
            <person name="Lee Y."/>
            <person name="Matsushima K."/>
            <person name="Sugano S."/>
            <person name="Sakaizumi M."/>
            <person name="Narita T."/>
            <person name="Ohishi K."/>
            <person name="Haga S."/>
            <person name="Ohta F."/>
            <person name="Nomoto H."/>
            <person name="Nogata K."/>
            <person name="Morishita T."/>
            <person name="Endo T."/>
            <person name="Shin-I T."/>
            <person name="Takeda H."/>
            <person name="Morishita S."/>
            <person name="Kohara Y."/>
        </authorList>
    </citation>
    <scope>NUCLEOTIDE SEQUENCE [LARGE SCALE GENOMIC DNA]</scope>
    <source>
        <strain>Hd-rR</strain>
    </source>
</reference>
<dbReference type="Ensembl" id="ENSORLT00015002616.1">
    <property type="protein sequence ID" value="ENSORLP00015007383.1"/>
    <property type="gene ID" value="ENSORLG00015008206.1"/>
</dbReference>
<dbReference type="AlphaFoldDB" id="A0A3P9HIP8"/>
<evidence type="ECO:0000313" key="1">
    <source>
        <dbReference type="Ensembl" id="ENSORLP00015007383.1"/>
    </source>
</evidence>
<dbReference type="InterPro" id="IPR036397">
    <property type="entry name" value="RNaseH_sf"/>
</dbReference>
<dbReference type="Proteomes" id="UP000265200">
    <property type="component" value="Chromosome 15"/>
</dbReference>